<accession>A0A3N5C7L2</accession>
<dbReference type="GO" id="GO:0044780">
    <property type="term" value="P:bacterial-type flagellum assembly"/>
    <property type="evidence" value="ECO:0007669"/>
    <property type="project" value="InterPro"/>
</dbReference>
<evidence type="ECO:0000256" key="1">
    <source>
        <dbReference type="ARBA" id="ARBA00022795"/>
    </source>
</evidence>
<sequence>MSIQAITEHLEKLYQLNESLLALSKEKTELVKKSKIDEFNDLLMKERKHAQGIEQVENKRMKLTDDWFQQHAPDAEEQTISELIERIEDESEKERLQTIYEKLIYNLADLKSQEALNRDLIQQSLQFIELSLEMYQPETKNINYDKKQAKQGSKSNSSVFDSKA</sequence>
<evidence type="ECO:0000313" key="3">
    <source>
        <dbReference type="EMBL" id="RPF54355.1"/>
    </source>
</evidence>
<evidence type="ECO:0000256" key="2">
    <source>
        <dbReference type="SAM" id="MobiDB-lite"/>
    </source>
</evidence>
<dbReference type="EMBL" id="RKRF01000008">
    <property type="protein sequence ID" value="RPF54355.1"/>
    <property type="molecule type" value="Genomic_DNA"/>
</dbReference>
<protein>
    <submittedName>
        <fullName evidence="3">FlgN protein</fullName>
    </submittedName>
</protein>
<dbReference type="InterPro" id="IPR007809">
    <property type="entry name" value="FlgN-like"/>
</dbReference>
<dbReference type="Gene3D" id="1.20.58.300">
    <property type="entry name" value="FlgN-like"/>
    <property type="match status" value="1"/>
</dbReference>
<evidence type="ECO:0000313" key="4">
    <source>
        <dbReference type="Proteomes" id="UP000276443"/>
    </source>
</evidence>
<dbReference type="AlphaFoldDB" id="A0A3N5C7L2"/>
<gene>
    <name evidence="3" type="ORF">EDC24_1553</name>
</gene>
<proteinExistence type="predicted"/>
<dbReference type="SUPFAM" id="SSF140566">
    <property type="entry name" value="FlgN-like"/>
    <property type="match status" value="1"/>
</dbReference>
<dbReference type="Proteomes" id="UP000276443">
    <property type="component" value="Unassembled WGS sequence"/>
</dbReference>
<dbReference type="OrthoDB" id="2381500at2"/>
<reference evidence="3 4" key="1">
    <citation type="submission" date="2018-11" db="EMBL/GenBank/DDBJ databases">
        <title>Genomic Encyclopedia of Type Strains, Phase IV (KMG-IV): sequencing the most valuable type-strain genomes for metagenomic binning, comparative biology and taxonomic classification.</title>
        <authorList>
            <person name="Goeker M."/>
        </authorList>
    </citation>
    <scope>NUCLEOTIDE SEQUENCE [LARGE SCALE GENOMIC DNA]</scope>
    <source>
        <strain evidence="3 4">DSM 18090</strain>
    </source>
</reference>
<comment type="caution">
    <text evidence="3">The sequence shown here is derived from an EMBL/GenBank/DDBJ whole genome shotgun (WGS) entry which is preliminary data.</text>
</comment>
<keyword evidence="1" id="KW-1005">Bacterial flagellum biogenesis</keyword>
<organism evidence="3 4">
    <name type="scientific">Aquisalibacillus elongatus</name>
    <dbReference type="NCBI Taxonomy" id="485577"/>
    <lineage>
        <taxon>Bacteria</taxon>
        <taxon>Bacillati</taxon>
        <taxon>Bacillota</taxon>
        <taxon>Bacilli</taxon>
        <taxon>Bacillales</taxon>
        <taxon>Bacillaceae</taxon>
        <taxon>Aquisalibacillus</taxon>
    </lineage>
</organism>
<feature type="region of interest" description="Disordered" evidence="2">
    <location>
        <begin position="143"/>
        <end position="164"/>
    </location>
</feature>
<dbReference type="InterPro" id="IPR036679">
    <property type="entry name" value="FlgN-like_sf"/>
</dbReference>
<feature type="compositionally biased region" description="Polar residues" evidence="2">
    <location>
        <begin position="150"/>
        <end position="164"/>
    </location>
</feature>
<dbReference type="Pfam" id="PF05130">
    <property type="entry name" value="FlgN"/>
    <property type="match status" value="1"/>
</dbReference>
<keyword evidence="4" id="KW-1185">Reference proteome</keyword>
<dbReference type="RefSeq" id="WP_124221280.1">
    <property type="nucleotide sequence ID" value="NZ_RKRF01000008.1"/>
</dbReference>
<name>A0A3N5C7L2_9BACI</name>